<feature type="domain" description="Reverse transcriptase" evidence="1">
    <location>
        <begin position="29"/>
        <end position="279"/>
    </location>
</feature>
<dbReference type="EMBL" id="CAKOGL010000011">
    <property type="protein sequence ID" value="CAH2092234.1"/>
    <property type="molecule type" value="Genomic_DNA"/>
</dbReference>
<dbReference type="InterPro" id="IPR000477">
    <property type="entry name" value="RT_dom"/>
</dbReference>
<dbReference type="InterPro" id="IPR043502">
    <property type="entry name" value="DNA/RNA_pol_sf"/>
</dbReference>
<dbReference type="PANTHER" id="PTHR33332">
    <property type="entry name" value="REVERSE TRANSCRIPTASE DOMAIN-CONTAINING PROTEIN"/>
    <property type="match status" value="1"/>
</dbReference>
<accession>A0AAU9TZW1</accession>
<keyword evidence="3" id="KW-1185">Reference proteome</keyword>
<evidence type="ECO:0000313" key="2">
    <source>
        <dbReference type="EMBL" id="CAH2092234.1"/>
    </source>
</evidence>
<name>A0AAU9TZW1_EUPED</name>
<evidence type="ECO:0000259" key="1">
    <source>
        <dbReference type="PROSITE" id="PS50878"/>
    </source>
</evidence>
<dbReference type="SUPFAM" id="SSF56672">
    <property type="entry name" value="DNA/RNA polymerases"/>
    <property type="match status" value="1"/>
</dbReference>
<dbReference type="CDD" id="cd01650">
    <property type="entry name" value="RT_nLTR_like"/>
    <property type="match status" value="1"/>
</dbReference>
<dbReference type="PROSITE" id="PS50878">
    <property type="entry name" value="RT_POL"/>
    <property type="match status" value="1"/>
</dbReference>
<dbReference type="Pfam" id="PF00078">
    <property type="entry name" value="RVT_1"/>
    <property type="match status" value="1"/>
</dbReference>
<sequence length="282" mass="32111">MGGGDYIPPIYFINCASSLTVPLAITYNASLRTGSFPTVWKLAKLIPIFKSGKRDKVENYRLISSLSVLGKIFESLVYPYIYAQLKSFISDRQHGFVHGRSTNSNLVNYSEFLFESVDKCKRIDVVYTDFPKAFDLVPIKVLPIKLSAYGITGSALGWLKSHLNDRCFYVVTNGYKSVTFRTTFEVPQGSHLGPLLFNIFINDLPKCFKYSIPYMFADDFKFLKVIDSVVDVNRVQDDLVVLFNWCNANGMVLNTDKCYFISFTRNHIETIIQYLIADVPLK</sequence>
<dbReference type="GO" id="GO:0071897">
    <property type="term" value="P:DNA biosynthetic process"/>
    <property type="evidence" value="ECO:0007669"/>
    <property type="project" value="UniProtKB-ARBA"/>
</dbReference>
<dbReference type="Proteomes" id="UP001153954">
    <property type="component" value="Unassembled WGS sequence"/>
</dbReference>
<reference evidence="2" key="1">
    <citation type="submission" date="2022-03" db="EMBL/GenBank/DDBJ databases">
        <authorList>
            <person name="Tunstrom K."/>
        </authorList>
    </citation>
    <scope>NUCLEOTIDE SEQUENCE</scope>
</reference>
<evidence type="ECO:0000313" key="3">
    <source>
        <dbReference type="Proteomes" id="UP001153954"/>
    </source>
</evidence>
<gene>
    <name evidence="2" type="ORF">EEDITHA_LOCUS8011</name>
</gene>
<organism evidence="2 3">
    <name type="scientific">Euphydryas editha</name>
    <name type="common">Edith's checkerspot</name>
    <dbReference type="NCBI Taxonomy" id="104508"/>
    <lineage>
        <taxon>Eukaryota</taxon>
        <taxon>Metazoa</taxon>
        <taxon>Ecdysozoa</taxon>
        <taxon>Arthropoda</taxon>
        <taxon>Hexapoda</taxon>
        <taxon>Insecta</taxon>
        <taxon>Pterygota</taxon>
        <taxon>Neoptera</taxon>
        <taxon>Endopterygota</taxon>
        <taxon>Lepidoptera</taxon>
        <taxon>Glossata</taxon>
        <taxon>Ditrysia</taxon>
        <taxon>Papilionoidea</taxon>
        <taxon>Nymphalidae</taxon>
        <taxon>Nymphalinae</taxon>
        <taxon>Euphydryas</taxon>
    </lineage>
</organism>
<dbReference type="AlphaFoldDB" id="A0AAU9TZW1"/>
<protein>
    <recommendedName>
        <fullName evidence="1">Reverse transcriptase domain-containing protein</fullName>
    </recommendedName>
</protein>
<proteinExistence type="predicted"/>
<comment type="caution">
    <text evidence="2">The sequence shown here is derived from an EMBL/GenBank/DDBJ whole genome shotgun (WGS) entry which is preliminary data.</text>
</comment>